<dbReference type="GO" id="GO:0005634">
    <property type="term" value="C:nucleus"/>
    <property type="evidence" value="ECO:0007669"/>
    <property type="project" value="UniProtKB-SubCell"/>
</dbReference>
<dbReference type="SMART" id="SM00355">
    <property type="entry name" value="ZnF_C2H2"/>
    <property type="match status" value="1"/>
</dbReference>
<evidence type="ECO:0000256" key="1">
    <source>
        <dbReference type="ARBA" id="ARBA00004123"/>
    </source>
</evidence>
<feature type="non-terminal residue" evidence="9">
    <location>
        <position position="1"/>
    </location>
</feature>
<evidence type="ECO:0000256" key="6">
    <source>
        <dbReference type="ARBA" id="ARBA00023242"/>
    </source>
</evidence>
<dbReference type="AlphaFoldDB" id="A0A7L1FGH2"/>
<evidence type="ECO:0000256" key="3">
    <source>
        <dbReference type="ARBA" id="ARBA00022737"/>
    </source>
</evidence>
<dbReference type="GO" id="GO:0008270">
    <property type="term" value="F:zinc ion binding"/>
    <property type="evidence" value="ECO:0007669"/>
    <property type="project" value="UniProtKB-KW"/>
</dbReference>
<dbReference type="PROSITE" id="PS50157">
    <property type="entry name" value="ZINC_FINGER_C2H2_2"/>
    <property type="match status" value="1"/>
</dbReference>
<comment type="subcellular location">
    <subcellularLocation>
        <location evidence="1">Nucleus</location>
    </subcellularLocation>
</comment>
<keyword evidence="4 7" id="KW-0863">Zinc-finger</keyword>
<evidence type="ECO:0000259" key="8">
    <source>
        <dbReference type="PROSITE" id="PS50157"/>
    </source>
</evidence>
<keyword evidence="10" id="KW-1185">Reference proteome</keyword>
<dbReference type="GO" id="GO:0000978">
    <property type="term" value="F:RNA polymerase II cis-regulatory region sequence-specific DNA binding"/>
    <property type="evidence" value="ECO:0007669"/>
    <property type="project" value="TreeGrafter"/>
</dbReference>
<feature type="domain" description="C2H2-type" evidence="8">
    <location>
        <begin position="21"/>
        <end position="48"/>
    </location>
</feature>
<dbReference type="InterPro" id="IPR036236">
    <property type="entry name" value="Znf_C2H2_sf"/>
</dbReference>
<feature type="non-terminal residue" evidence="9">
    <location>
        <position position="51"/>
    </location>
</feature>
<keyword evidence="5" id="KW-0862">Zinc</keyword>
<dbReference type="EMBL" id="VXBG01009287">
    <property type="protein sequence ID" value="NXN00215.1"/>
    <property type="molecule type" value="Genomic_DNA"/>
</dbReference>
<reference evidence="9 10" key="1">
    <citation type="submission" date="2019-09" db="EMBL/GenBank/DDBJ databases">
        <title>Bird 10,000 Genomes (B10K) Project - Family phase.</title>
        <authorList>
            <person name="Zhang G."/>
        </authorList>
    </citation>
    <scope>NUCLEOTIDE SEQUENCE [LARGE SCALE GENOMIC DNA]</scope>
    <source>
        <strain evidence="9">B10K-DU-002-19</strain>
        <tissue evidence="9">Muscle</tissue>
    </source>
</reference>
<dbReference type="Pfam" id="PF00096">
    <property type="entry name" value="zf-C2H2"/>
    <property type="match status" value="1"/>
</dbReference>
<evidence type="ECO:0000256" key="7">
    <source>
        <dbReference type="PROSITE-ProRule" id="PRU00042"/>
    </source>
</evidence>
<proteinExistence type="predicted"/>
<keyword evidence="6" id="KW-0539">Nucleus</keyword>
<dbReference type="GO" id="GO:0000981">
    <property type="term" value="F:DNA-binding transcription factor activity, RNA polymerase II-specific"/>
    <property type="evidence" value="ECO:0007669"/>
    <property type="project" value="TreeGrafter"/>
</dbReference>
<dbReference type="PANTHER" id="PTHR23226:SF416">
    <property type="entry name" value="FI01424P"/>
    <property type="match status" value="1"/>
</dbReference>
<keyword evidence="2" id="KW-0479">Metal-binding</keyword>
<organism evidence="9 10">
    <name type="scientific">Sylvia borin</name>
    <name type="common">Garden warbler</name>
    <dbReference type="NCBI Taxonomy" id="73324"/>
    <lineage>
        <taxon>Eukaryota</taxon>
        <taxon>Metazoa</taxon>
        <taxon>Chordata</taxon>
        <taxon>Craniata</taxon>
        <taxon>Vertebrata</taxon>
        <taxon>Euteleostomi</taxon>
        <taxon>Archelosauria</taxon>
        <taxon>Archosauria</taxon>
        <taxon>Dinosauria</taxon>
        <taxon>Saurischia</taxon>
        <taxon>Theropoda</taxon>
        <taxon>Coelurosauria</taxon>
        <taxon>Aves</taxon>
        <taxon>Neognathae</taxon>
        <taxon>Neoaves</taxon>
        <taxon>Telluraves</taxon>
        <taxon>Australaves</taxon>
        <taxon>Passeriformes</taxon>
        <taxon>Sylvioidea</taxon>
        <taxon>Sylviidae</taxon>
        <taxon>Sylviinae</taxon>
        <taxon>Sylvia</taxon>
    </lineage>
</organism>
<dbReference type="FunFam" id="3.30.160.60:FF:002343">
    <property type="entry name" value="Zinc finger protein 33A"/>
    <property type="match status" value="1"/>
</dbReference>
<dbReference type="SUPFAM" id="SSF57667">
    <property type="entry name" value="beta-beta-alpha zinc fingers"/>
    <property type="match status" value="1"/>
</dbReference>
<evidence type="ECO:0000256" key="4">
    <source>
        <dbReference type="ARBA" id="ARBA00022771"/>
    </source>
</evidence>
<keyword evidence="3" id="KW-0677">Repeat</keyword>
<gene>
    <name evidence="9" type="primary">Znf391</name>
    <name evidence="9" type="ORF">SYLBOR_R00006</name>
</gene>
<sequence>SFSRSYHLIHQQMSHNGEWPYRCGECGKSFIHSSNLILHQRIHTGNRPFEC</sequence>
<comment type="caution">
    <text evidence="9">The sequence shown here is derived from an EMBL/GenBank/DDBJ whole genome shotgun (WGS) entry which is preliminary data.</text>
</comment>
<dbReference type="PANTHER" id="PTHR23226">
    <property type="entry name" value="ZINC FINGER AND SCAN DOMAIN-CONTAINING"/>
    <property type="match status" value="1"/>
</dbReference>
<dbReference type="PROSITE" id="PS00028">
    <property type="entry name" value="ZINC_FINGER_C2H2_1"/>
    <property type="match status" value="1"/>
</dbReference>
<dbReference type="InterPro" id="IPR013087">
    <property type="entry name" value="Znf_C2H2_type"/>
</dbReference>
<dbReference type="Proteomes" id="UP000538515">
    <property type="component" value="Unassembled WGS sequence"/>
</dbReference>
<evidence type="ECO:0000256" key="2">
    <source>
        <dbReference type="ARBA" id="ARBA00022723"/>
    </source>
</evidence>
<accession>A0A7L1FGH2</accession>
<evidence type="ECO:0000313" key="10">
    <source>
        <dbReference type="Proteomes" id="UP000538515"/>
    </source>
</evidence>
<protein>
    <submittedName>
        <fullName evidence="9">ZN391 protein</fullName>
    </submittedName>
</protein>
<evidence type="ECO:0000256" key="5">
    <source>
        <dbReference type="ARBA" id="ARBA00022833"/>
    </source>
</evidence>
<name>A0A7L1FGH2_SYLBO</name>
<evidence type="ECO:0000313" key="9">
    <source>
        <dbReference type="EMBL" id="NXN00215.1"/>
    </source>
</evidence>
<dbReference type="Gene3D" id="3.30.160.60">
    <property type="entry name" value="Classic Zinc Finger"/>
    <property type="match status" value="2"/>
</dbReference>